<dbReference type="EMBL" id="AEUZ02000001">
    <property type="protein sequence ID" value="EHJ56093.1"/>
    <property type="molecule type" value="Genomic_DNA"/>
</dbReference>
<gene>
    <name evidence="1" type="ORF">STRUR_1141</name>
</gene>
<dbReference type="AlphaFoldDB" id="G5KFY2"/>
<dbReference type="Proteomes" id="UP000005388">
    <property type="component" value="Unassembled WGS sequence"/>
</dbReference>
<evidence type="ECO:0000313" key="1">
    <source>
        <dbReference type="EMBL" id="EHJ56093.1"/>
    </source>
</evidence>
<name>G5KFY2_9STRE</name>
<protein>
    <recommendedName>
        <fullName evidence="3">YolD-like protein</fullName>
    </recommendedName>
</protein>
<reference evidence="1 2" key="1">
    <citation type="journal article" date="2014" name="Int. J. Syst. Evol. Microbiol.">
        <title>Phylogenomics and the dynamic genome evolution of the genus Streptococcus.</title>
        <authorList>
            <consortium name="The Broad Institute Genome Sequencing Platform"/>
            <person name="Richards V.P."/>
            <person name="Palmer S.R."/>
            <person name="Pavinski Bitar P.D."/>
            <person name="Qin X."/>
            <person name="Weinstock G.M."/>
            <person name="Highlander S.K."/>
            <person name="Town C.D."/>
            <person name="Burne R.A."/>
            <person name="Stanhope M.J."/>
        </authorList>
    </citation>
    <scope>NUCLEOTIDE SEQUENCE [LARGE SCALE GENOMIC DNA]</scope>
    <source>
        <strain evidence="1 2">2285-97</strain>
    </source>
</reference>
<sequence length="118" mass="14036">MIDRYYLPFESARYFQDRGMAKWMGFFLSEHTSAMDDHLTSISFQTSLTDQERYLYISQLYANQLMVIFHLKDDQSNTVNKVIGRVKRLGIDDFSLQKNDKSYQNIAYRDILNIDIEE</sequence>
<accession>G5KFY2</accession>
<organism evidence="1 2">
    <name type="scientific">Streptococcus urinalis 2285-97</name>
    <dbReference type="NCBI Taxonomy" id="764291"/>
    <lineage>
        <taxon>Bacteria</taxon>
        <taxon>Bacillati</taxon>
        <taxon>Bacillota</taxon>
        <taxon>Bacilli</taxon>
        <taxon>Lactobacillales</taxon>
        <taxon>Streptococcaceae</taxon>
        <taxon>Streptococcus</taxon>
    </lineage>
</organism>
<evidence type="ECO:0000313" key="2">
    <source>
        <dbReference type="Proteomes" id="UP000005388"/>
    </source>
</evidence>
<proteinExistence type="predicted"/>
<keyword evidence="2" id="KW-1185">Reference proteome</keyword>
<dbReference type="STRING" id="764291.STRUR_1141"/>
<dbReference type="RefSeq" id="WP_006738864.1">
    <property type="nucleotide sequence ID" value="NZ_AEUZ02000001.1"/>
</dbReference>
<comment type="caution">
    <text evidence="1">The sequence shown here is derived from an EMBL/GenBank/DDBJ whole genome shotgun (WGS) entry which is preliminary data.</text>
</comment>
<evidence type="ECO:0008006" key="3">
    <source>
        <dbReference type="Google" id="ProtNLM"/>
    </source>
</evidence>